<dbReference type="PANTHER" id="PTHR24035:SF109">
    <property type="entry name" value="PROTEIN DRAPER"/>
    <property type="match status" value="1"/>
</dbReference>
<protein>
    <recommendedName>
        <fullName evidence="6">EGF-like domain-containing protein</fullName>
    </recommendedName>
</protein>
<keyword evidence="2" id="KW-0732">Signal</keyword>
<dbReference type="PROSITE" id="PS01186">
    <property type="entry name" value="EGF_2"/>
    <property type="match status" value="1"/>
</dbReference>
<dbReference type="Gene3D" id="2.170.300.10">
    <property type="entry name" value="Tie2 ligand-binding domain superfamily"/>
    <property type="match status" value="2"/>
</dbReference>
<evidence type="ECO:0000259" key="6">
    <source>
        <dbReference type="PROSITE" id="PS50026"/>
    </source>
</evidence>
<evidence type="ECO:0000313" key="8">
    <source>
        <dbReference type="Proteomes" id="UP000324832"/>
    </source>
</evidence>
<gene>
    <name evidence="7" type="ORF">LSINAPIS_LOCUS15583</name>
</gene>
<reference evidence="7 8" key="1">
    <citation type="submission" date="2017-07" db="EMBL/GenBank/DDBJ databases">
        <authorList>
            <person name="Talla V."/>
            <person name="Backstrom N."/>
        </authorList>
    </citation>
    <scope>NUCLEOTIDE SEQUENCE [LARGE SCALE GENOMIC DNA]</scope>
</reference>
<dbReference type="InterPro" id="IPR052108">
    <property type="entry name" value="MEGF/SIB"/>
</dbReference>
<feature type="domain" description="EGF-like" evidence="6">
    <location>
        <begin position="128"/>
        <end position="163"/>
    </location>
</feature>
<evidence type="ECO:0000256" key="1">
    <source>
        <dbReference type="ARBA" id="ARBA00022536"/>
    </source>
</evidence>
<keyword evidence="3" id="KW-0677">Repeat</keyword>
<feature type="domain" description="EGF-like" evidence="6">
    <location>
        <begin position="219"/>
        <end position="249"/>
    </location>
</feature>
<keyword evidence="4 5" id="KW-1015">Disulfide bond</keyword>
<keyword evidence="1 5" id="KW-0245">EGF-like domain</keyword>
<dbReference type="FunFam" id="2.170.300.10:FF:000002">
    <property type="entry name" value="Multiple epidermal growth factor-like domains 10"/>
    <property type="match status" value="1"/>
</dbReference>
<dbReference type="InterPro" id="IPR002049">
    <property type="entry name" value="LE_dom"/>
</dbReference>
<sequence length="310" mass="33316">MLAIHNNDPCVGATGVPGEGELVVSQRAAAVLQVQDQLPHGVQDAEASQDPPRRGSCVHGKCIAPDTCACAHVGSQLPERLPLLEWRHMRAADWRLRVRSRLAWRRLRASVRGAQLRRWLPCEEECPKDDKCPERCRCQNGGQCDFVTGACECPAGWTGEVCANECPTGRWGERCERTCECANRAGCHHVTGKCLCEAGFTGDKCLETCPLGTFGVGCAGQCACSHGGSCSARDGSCTCKPGWAGARCERRARVPASARCSRTARAAGTRSCLCAPGYRGVHCEESCPPPLYGDNCADTCQCMNNATRMV</sequence>
<evidence type="ECO:0000256" key="4">
    <source>
        <dbReference type="ARBA" id="ARBA00023157"/>
    </source>
</evidence>
<dbReference type="SMART" id="SM00180">
    <property type="entry name" value="EGF_Lam"/>
    <property type="match status" value="3"/>
</dbReference>
<evidence type="ECO:0000256" key="3">
    <source>
        <dbReference type="ARBA" id="ARBA00022737"/>
    </source>
</evidence>
<dbReference type="AlphaFoldDB" id="A0A5E4R6G2"/>
<dbReference type="GO" id="GO:0048731">
    <property type="term" value="P:system development"/>
    <property type="evidence" value="ECO:0007669"/>
    <property type="project" value="UniProtKB-ARBA"/>
</dbReference>
<dbReference type="InterPro" id="IPR013032">
    <property type="entry name" value="EGF-like_CS"/>
</dbReference>
<evidence type="ECO:0000256" key="5">
    <source>
        <dbReference type="PROSITE-ProRule" id="PRU00076"/>
    </source>
</evidence>
<dbReference type="Pfam" id="PF12661">
    <property type="entry name" value="hEGF"/>
    <property type="match status" value="2"/>
</dbReference>
<dbReference type="PROSITE" id="PS00022">
    <property type="entry name" value="EGF_1"/>
    <property type="match status" value="4"/>
</dbReference>
<dbReference type="InterPro" id="IPR000742">
    <property type="entry name" value="EGF"/>
</dbReference>
<dbReference type="Proteomes" id="UP000324832">
    <property type="component" value="Unassembled WGS sequence"/>
</dbReference>
<dbReference type="Pfam" id="PF00053">
    <property type="entry name" value="EGF_laminin"/>
    <property type="match status" value="1"/>
</dbReference>
<dbReference type="SMART" id="SM00181">
    <property type="entry name" value="EGF"/>
    <property type="match status" value="4"/>
</dbReference>
<organism evidence="7 8">
    <name type="scientific">Leptidea sinapis</name>
    <dbReference type="NCBI Taxonomy" id="189913"/>
    <lineage>
        <taxon>Eukaryota</taxon>
        <taxon>Metazoa</taxon>
        <taxon>Ecdysozoa</taxon>
        <taxon>Arthropoda</taxon>
        <taxon>Hexapoda</taxon>
        <taxon>Insecta</taxon>
        <taxon>Pterygota</taxon>
        <taxon>Neoptera</taxon>
        <taxon>Endopterygota</taxon>
        <taxon>Lepidoptera</taxon>
        <taxon>Glossata</taxon>
        <taxon>Ditrysia</taxon>
        <taxon>Papilionoidea</taxon>
        <taxon>Pieridae</taxon>
        <taxon>Dismorphiinae</taxon>
        <taxon>Leptidea</taxon>
    </lineage>
</organism>
<comment type="caution">
    <text evidence="5">Lacks conserved residue(s) required for the propagation of feature annotation.</text>
</comment>
<feature type="disulfide bond" evidence="5">
    <location>
        <begin position="239"/>
        <end position="248"/>
    </location>
</feature>
<evidence type="ECO:0000256" key="2">
    <source>
        <dbReference type="ARBA" id="ARBA00022729"/>
    </source>
</evidence>
<feature type="disulfide bond" evidence="5">
    <location>
        <begin position="153"/>
        <end position="162"/>
    </location>
</feature>
<proteinExistence type="predicted"/>
<dbReference type="GO" id="GO:0048513">
    <property type="term" value="P:animal organ development"/>
    <property type="evidence" value="ECO:0007669"/>
    <property type="project" value="UniProtKB-ARBA"/>
</dbReference>
<dbReference type="PROSITE" id="PS50026">
    <property type="entry name" value="EGF_3"/>
    <property type="match status" value="2"/>
</dbReference>
<dbReference type="EMBL" id="FZQP02007087">
    <property type="protein sequence ID" value="VVD06172.1"/>
    <property type="molecule type" value="Genomic_DNA"/>
</dbReference>
<dbReference type="PANTHER" id="PTHR24035">
    <property type="entry name" value="MULTIPLE EPIDERMAL GROWTH FACTOR-LIKE DOMAINS PROTEIN"/>
    <property type="match status" value="1"/>
</dbReference>
<evidence type="ECO:0000313" key="7">
    <source>
        <dbReference type="EMBL" id="VVD06172.1"/>
    </source>
</evidence>
<accession>A0A5E4R6G2</accession>
<keyword evidence="8" id="KW-1185">Reference proteome</keyword>
<dbReference type="PRINTS" id="PR00011">
    <property type="entry name" value="EGFLAMININ"/>
</dbReference>
<name>A0A5E4R6G2_9NEOP</name>